<protein>
    <recommendedName>
        <fullName evidence="20">Lipoxygenase</fullName>
        <ecNumber evidence="20">1.13.11.-</ecNumber>
    </recommendedName>
</protein>
<reference evidence="22" key="2">
    <citation type="submission" date="2020-10" db="EMBL/GenBank/DDBJ databases">
        <authorList>
            <person name="Scholz U."/>
            <person name="Mascher M."/>
            <person name="Fiebig A."/>
        </authorList>
    </citation>
    <scope>NUCLEOTIDE SEQUENCE [LARGE SCALE GENOMIC DNA]</scope>
    <source>
        <strain evidence="22">cv. Morex</strain>
    </source>
</reference>
<evidence type="ECO:0000256" key="3">
    <source>
        <dbReference type="ARBA" id="ARBA00009419"/>
    </source>
</evidence>
<dbReference type="SUPFAM" id="SSF49723">
    <property type="entry name" value="Lipase/lipooxygenase domain (PLAT/LH2 domain)"/>
    <property type="match status" value="1"/>
</dbReference>
<evidence type="ECO:0000256" key="12">
    <source>
        <dbReference type="ARBA" id="ARBA00023002"/>
    </source>
</evidence>
<evidence type="ECO:0000256" key="9">
    <source>
        <dbReference type="ARBA" id="ARBA00022832"/>
    </source>
</evidence>
<dbReference type="GO" id="GO:0009507">
    <property type="term" value="C:chloroplast"/>
    <property type="evidence" value="ECO:0007669"/>
    <property type="project" value="UniProtKB-SubCell"/>
</dbReference>
<evidence type="ECO:0000256" key="14">
    <source>
        <dbReference type="ARBA" id="ARBA00023098"/>
    </source>
</evidence>
<dbReference type="GO" id="GO:0034440">
    <property type="term" value="P:lipid oxidation"/>
    <property type="evidence" value="ECO:0000318"/>
    <property type="project" value="GO_Central"/>
</dbReference>
<dbReference type="OrthoDB" id="407298at2759"/>
<dbReference type="GeneID" id="123395664"/>
<dbReference type="Gramene" id="HORVU.MOREX.r3.5HG0420500.1">
    <property type="protein sequence ID" value="HORVU.MOREX.r3.5HG0420500.1"/>
    <property type="gene ID" value="HORVU.MOREX.r3.5HG0420500"/>
</dbReference>
<feature type="region of interest" description="Disordered" evidence="21">
    <location>
        <begin position="1"/>
        <end position="69"/>
    </location>
</feature>
<comment type="cofactor">
    <cofactor evidence="1 19">
        <name>Fe cation</name>
        <dbReference type="ChEBI" id="CHEBI:24875"/>
    </cofactor>
</comment>
<keyword evidence="11 19" id="KW-0223">Dioxygenase</keyword>
<reference evidence="23" key="1">
    <citation type="journal article" date="2012" name="Nature">
        <title>A physical, genetic and functional sequence assembly of the barley genome.</title>
        <authorList>
            <consortium name="The International Barley Genome Sequencing Consortium"/>
            <person name="Mayer K.F."/>
            <person name="Waugh R."/>
            <person name="Brown J.W."/>
            <person name="Schulman A."/>
            <person name="Langridge P."/>
            <person name="Platzer M."/>
            <person name="Fincher G.B."/>
            <person name="Muehlbauer G.J."/>
            <person name="Sato K."/>
            <person name="Close T.J."/>
            <person name="Wise R.P."/>
            <person name="Stein N."/>
        </authorList>
    </citation>
    <scope>NUCLEOTIDE SEQUENCE [LARGE SCALE GENOMIC DNA]</scope>
    <source>
        <strain evidence="23">cv. Morex</strain>
    </source>
</reference>
<reference evidence="22" key="3">
    <citation type="submission" date="2022-01" db="UniProtKB">
        <authorList>
            <consortium name="EnsemblPlants"/>
        </authorList>
    </citation>
    <scope>IDENTIFICATION</scope>
    <source>
        <strain evidence="22">subsp. vulgare</strain>
    </source>
</reference>
<dbReference type="EnsemblPlants" id="HORVU.MOREX.r3.5HG0420500.1">
    <property type="protein sequence ID" value="HORVU.MOREX.r3.5HG0420500.1"/>
    <property type="gene ID" value="HORVU.MOREX.r3.5HG0420500"/>
</dbReference>
<keyword evidence="7 19" id="KW-0479">Metal-binding</keyword>
<dbReference type="GO" id="GO:0046872">
    <property type="term" value="F:metal ion binding"/>
    <property type="evidence" value="ECO:0007669"/>
    <property type="project" value="UniProtKB-UniRule"/>
</dbReference>
<dbReference type="Gramene" id="HORVU.MOREX.r2.5HG0350050.1">
    <property type="protein sequence ID" value="HORVU.MOREX.r2.5HG0350050.1"/>
    <property type="gene ID" value="HORVU.MOREX.r2.5HG0350050"/>
</dbReference>
<gene>
    <name evidence="22" type="primary">LOC123395664</name>
</gene>
<dbReference type="KEGG" id="hvg:123395664"/>
<dbReference type="FunFam" id="1.20.245.10:FF:000002">
    <property type="entry name" value="Lipoxygenase"/>
    <property type="match status" value="1"/>
</dbReference>
<dbReference type="InterPro" id="IPR027433">
    <property type="entry name" value="Lipoxygenase_dom_3"/>
</dbReference>
<evidence type="ECO:0000256" key="17">
    <source>
        <dbReference type="ARBA" id="ARBA00052046"/>
    </source>
</evidence>
<evidence type="ECO:0000256" key="19">
    <source>
        <dbReference type="RuleBase" id="RU003974"/>
    </source>
</evidence>
<proteinExistence type="inferred from homology"/>
<keyword evidence="14" id="KW-0443">Lipid metabolism</keyword>
<evidence type="ECO:0000256" key="8">
    <source>
        <dbReference type="ARBA" id="ARBA00022767"/>
    </source>
</evidence>
<evidence type="ECO:0000313" key="23">
    <source>
        <dbReference type="Proteomes" id="UP000011116"/>
    </source>
</evidence>
<dbReference type="InterPro" id="IPR001246">
    <property type="entry name" value="LipOase_plant"/>
</dbReference>
<dbReference type="SUPFAM" id="SSF48484">
    <property type="entry name" value="Lipoxigenase"/>
    <property type="match status" value="1"/>
</dbReference>
<dbReference type="GO" id="GO:0016165">
    <property type="term" value="F:linoleate 13S-lipoxygenase activity"/>
    <property type="evidence" value="ECO:0007669"/>
    <property type="project" value="UniProtKB-EC"/>
</dbReference>
<comment type="subcellular location">
    <subcellularLocation>
        <location evidence="2">Plastid</location>
        <location evidence="2">Chloroplast</location>
    </subcellularLocation>
</comment>
<dbReference type="PROSITE" id="PS50095">
    <property type="entry name" value="PLAT"/>
    <property type="match status" value="1"/>
</dbReference>
<evidence type="ECO:0000256" key="5">
    <source>
        <dbReference type="ARBA" id="ARBA00022528"/>
    </source>
</evidence>
<dbReference type="Proteomes" id="UP000011116">
    <property type="component" value="Chromosome 5H"/>
</dbReference>
<dbReference type="PROSITE" id="PS00711">
    <property type="entry name" value="LIPOXYGENASE_1"/>
    <property type="match status" value="1"/>
</dbReference>
<feature type="region of interest" description="Disordered" evidence="21">
    <location>
        <begin position="264"/>
        <end position="308"/>
    </location>
</feature>
<dbReference type="AlphaFoldDB" id="M0Y1R9"/>
<evidence type="ECO:0000256" key="11">
    <source>
        <dbReference type="ARBA" id="ARBA00022964"/>
    </source>
</evidence>
<evidence type="ECO:0000256" key="21">
    <source>
        <dbReference type="SAM" id="MobiDB-lite"/>
    </source>
</evidence>
<evidence type="ECO:0000256" key="20">
    <source>
        <dbReference type="RuleBase" id="RU003975"/>
    </source>
</evidence>
<dbReference type="Gene3D" id="2.60.60.20">
    <property type="entry name" value="PLAT/LH2 domain"/>
    <property type="match status" value="1"/>
</dbReference>
<dbReference type="PROSITE" id="PS00081">
    <property type="entry name" value="LIPOXYGENASE_2"/>
    <property type="match status" value="1"/>
</dbReference>
<dbReference type="GO" id="GO:0016702">
    <property type="term" value="F:oxidoreductase activity, acting on single donors with incorporation of molecular oxygen, incorporation of two atoms of oxygen"/>
    <property type="evidence" value="ECO:0000318"/>
    <property type="project" value="GO_Central"/>
</dbReference>
<dbReference type="InterPro" id="IPR000907">
    <property type="entry name" value="LipOase"/>
</dbReference>
<dbReference type="eggNOG" id="ENOG502QQSP">
    <property type="taxonomic scope" value="Eukaryota"/>
</dbReference>
<dbReference type="FunCoup" id="M0Y1R9">
    <property type="interactions" value="147"/>
</dbReference>
<dbReference type="Gene3D" id="1.20.245.10">
    <property type="entry name" value="Lipoxygenase-1, Domain 5"/>
    <property type="match status" value="1"/>
</dbReference>
<dbReference type="Pfam" id="PF01477">
    <property type="entry name" value="PLAT"/>
    <property type="match status" value="1"/>
</dbReference>
<accession>M0Y1R9</accession>
<evidence type="ECO:0000256" key="4">
    <source>
        <dbReference type="ARBA" id="ARBA00022516"/>
    </source>
</evidence>
<feature type="compositionally biased region" description="Low complexity" evidence="21">
    <location>
        <begin position="47"/>
        <end position="59"/>
    </location>
</feature>
<feature type="compositionally biased region" description="Basic and acidic residues" evidence="21">
    <location>
        <begin position="298"/>
        <end position="308"/>
    </location>
</feature>
<dbReference type="EC" id="1.13.11.-" evidence="20"/>
<keyword evidence="23" id="KW-1185">Reference proteome</keyword>
<dbReference type="PRINTS" id="PR00087">
    <property type="entry name" value="LIPOXYGENASE"/>
</dbReference>
<comment type="pathway">
    <text evidence="20">Lipid metabolism; oxylipin biosynthesis.</text>
</comment>
<name>M0Y1R9_HORVV</name>
<keyword evidence="9" id="KW-0276">Fatty acid metabolism</keyword>
<dbReference type="Pfam" id="PF00305">
    <property type="entry name" value="Lipoxygenase"/>
    <property type="match status" value="1"/>
</dbReference>
<dbReference type="SMART" id="SM00308">
    <property type="entry name" value="LH2"/>
    <property type="match status" value="1"/>
</dbReference>
<dbReference type="Gene3D" id="4.10.375.10">
    <property type="entry name" value="Lipoxygenase-1, Domain 2"/>
    <property type="match status" value="1"/>
</dbReference>
<dbReference type="RefSeq" id="XP_044946622.1">
    <property type="nucleotide sequence ID" value="XM_045090687.1"/>
</dbReference>
<evidence type="ECO:0000256" key="7">
    <source>
        <dbReference type="ARBA" id="ARBA00022723"/>
    </source>
</evidence>
<dbReference type="InterPro" id="IPR036226">
    <property type="entry name" value="LipOase_C_sf"/>
</dbReference>
<keyword evidence="13 19" id="KW-0408">Iron</keyword>
<dbReference type="PRINTS" id="PR00468">
    <property type="entry name" value="PLTLPOXGNASE"/>
</dbReference>
<dbReference type="GO" id="GO:0009753">
    <property type="term" value="P:response to jasmonic acid"/>
    <property type="evidence" value="ECO:0007669"/>
    <property type="project" value="UniProtKB-ARBA"/>
</dbReference>
<dbReference type="Gene3D" id="4.10.372.10">
    <property type="entry name" value="Lipoxygenase-1, Domain 3"/>
    <property type="match status" value="1"/>
</dbReference>
<dbReference type="SMR" id="M0Y1R9"/>
<keyword evidence="15 20" id="KW-0275">Fatty acid biosynthesis</keyword>
<comment type="function">
    <text evidence="20">Plant lipoxygenase may be involved in a number of diverse aspects of plant physiology including growth and development, pest resistance, and senescence or responses to wounding.</text>
</comment>
<evidence type="ECO:0000256" key="18">
    <source>
        <dbReference type="PROSITE-ProRule" id="PRU00152"/>
    </source>
</evidence>
<dbReference type="PaxDb" id="4513-MLOC_64972.1"/>
<evidence type="ECO:0000256" key="6">
    <source>
        <dbReference type="ARBA" id="ARBA00022640"/>
    </source>
</evidence>
<dbReference type="InterPro" id="IPR020834">
    <property type="entry name" value="LipOase_CS"/>
</dbReference>
<feature type="compositionally biased region" description="Basic residues" evidence="21">
    <location>
        <begin position="287"/>
        <end position="297"/>
    </location>
</feature>
<evidence type="ECO:0000256" key="2">
    <source>
        <dbReference type="ARBA" id="ARBA00004229"/>
    </source>
</evidence>
<dbReference type="FunFam" id="4.10.372.10:FF:000003">
    <property type="entry name" value="Lipoxygenase"/>
    <property type="match status" value="1"/>
</dbReference>
<evidence type="ECO:0000256" key="13">
    <source>
        <dbReference type="ARBA" id="ARBA00023004"/>
    </source>
</evidence>
<comment type="caution">
    <text evidence="18">Lacks conserved residue(s) required for the propagation of feature annotation.</text>
</comment>
<evidence type="ECO:0000256" key="1">
    <source>
        <dbReference type="ARBA" id="ARBA00001962"/>
    </source>
</evidence>
<dbReference type="CDD" id="cd01751">
    <property type="entry name" value="PLAT_LH2"/>
    <property type="match status" value="1"/>
</dbReference>
<dbReference type="InterPro" id="IPR036392">
    <property type="entry name" value="PLAT/LH2_dom_sf"/>
</dbReference>
<evidence type="ECO:0000256" key="16">
    <source>
        <dbReference type="ARBA" id="ARBA00051140"/>
    </source>
</evidence>
<keyword evidence="5" id="KW-0150">Chloroplast</keyword>
<dbReference type="STRING" id="112509.M0Y1R9"/>
<comment type="catalytic activity">
    <reaction evidence="16">
        <text>(9Z,12Z)-octadecadienoate + O2 = (13S)-hydroperoxy-(9Z,11E)-octadecadienoate</text>
        <dbReference type="Rhea" id="RHEA:22780"/>
        <dbReference type="ChEBI" id="CHEBI:15379"/>
        <dbReference type="ChEBI" id="CHEBI:30245"/>
        <dbReference type="ChEBI" id="CHEBI:57466"/>
        <dbReference type="EC" id="1.13.11.12"/>
    </reaction>
</comment>
<dbReference type="InterPro" id="IPR042057">
    <property type="entry name" value="Lipoxy_PLAT/LH2"/>
</dbReference>
<dbReference type="FunFam" id="3.10.450.60:FF:000005">
    <property type="entry name" value="Lipoxygenase"/>
    <property type="match status" value="1"/>
</dbReference>
<dbReference type="GO" id="GO:0031408">
    <property type="term" value="P:oxylipin biosynthetic process"/>
    <property type="evidence" value="ECO:0007669"/>
    <property type="project" value="UniProtKB-UniRule"/>
</dbReference>
<keyword evidence="4 20" id="KW-0444">Lipid biosynthesis</keyword>
<dbReference type="PROSITE" id="PS51393">
    <property type="entry name" value="LIPOXYGENASE_3"/>
    <property type="match status" value="1"/>
</dbReference>
<sequence length="931" mass="105379">MLTATKPLVGGACAAPSSSARRRTFVVPEARRKPGNGRRTSVSKVGSTSTSTTTTTTTTLSADSNGAAVGTVTRPDVHVQDRTHATEMKATVTVHMSKAAGVRDFLYDLILKTWLHVDLVSSELDPQTGQEREPISGAVKHSGRVDDEWDMYEATFKVPASFGPIGAVQVTNYHHSEMLLGDIEVFPTGQEESAVTFHCKSWIDPSHCTPDKRVFFPAHSYLPSQTPKGVEGLRKRELEILRGTGCGERKEHDRIYDYDVYNDLGNPDDDNNPTTRPVLGGKEHPYPRRCRTGRPRSKKDPFSEERSHKEHIYVPRDEAFTERKMGAFDTKKFMSQLHALTTGLKTAKHKSQSFPSLSAIDQLYDDNFRNQPVQPEGGKLRFVIDLLETELLHLFKLEGAAFLEGIRRVFKFETPEIHDRDKFAWFRDEEFARQTIAGMNPMSIQLVTEFPIKSNLDEATYGPADSLITKEVVEEQIRRVMTADEAVQNKKLFMLDYHDLLLPYVHKVRKLDGTTLYGSRALFFLTADGTLRPIAIELTRPKSKKKPQWRQVFTPGCDGSVTGSWLWQLAKAHILAHDAGVHQLVSHWLRTHACTEPYIIAANRQLSQMHPVYRLLHPHFRFTMEINAQARAMLINAGGIIEGSFVPGEYSLELSSVAYDQQWRFDMEALPEDLIRRGMAVRNPNGELELAIEDYPYANDGLLVWDAIKQWALTYVQHYYPCAADIVDDEELQAWWTEVRTKGHADKQDEPWWPELDSHENLAQTLATIMWVTSGHHAAVNFGQYPMAGYIPNRPTMARRNMPTEIGGDDMRDFVEAPEKVLLDTFPSQYQSAIVLAILDLLSTHSSDEEYMGTHEEPAWTKDGVINQAFEEFKESTRKIVEQVDEWNNDPDRKNRHGAGMVPYVLLRPSDGDPTDEKMVMEMGIPNSISI</sequence>
<evidence type="ECO:0000256" key="10">
    <source>
        <dbReference type="ARBA" id="ARBA00022946"/>
    </source>
</evidence>
<evidence type="ECO:0000256" key="15">
    <source>
        <dbReference type="ARBA" id="ARBA00023160"/>
    </source>
</evidence>
<comment type="similarity">
    <text evidence="3 19">Belongs to the lipoxygenase family.</text>
</comment>
<dbReference type="InterPro" id="IPR013819">
    <property type="entry name" value="LipOase_C"/>
</dbReference>
<dbReference type="InterPro" id="IPR020833">
    <property type="entry name" value="LipOase_Fe_BS"/>
</dbReference>
<dbReference type="PANTHER" id="PTHR11771">
    <property type="entry name" value="LIPOXYGENASE"/>
    <property type="match status" value="1"/>
</dbReference>
<keyword evidence="10" id="KW-0809">Transit peptide</keyword>
<dbReference type="UniPathway" id="UPA00382"/>
<keyword evidence="8 20" id="KW-0925">Oxylipin biosynthesis</keyword>
<comment type="catalytic activity">
    <reaction evidence="17">
        <text>(9Z,12Z,15Z)-octadecatrienoate + O2 = (13S)-hydroperoxy-(9Z,11E,15Z)-octadecatrienoate</text>
        <dbReference type="Rhea" id="RHEA:34495"/>
        <dbReference type="ChEBI" id="CHEBI:15379"/>
        <dbReference type="ChEBI" id="CHEBI:32387"/>
        <dbReference type="ChEBI" id="CHEBI:58757"/>
        <dbReference type="EC" id="1.13.11.12"/>
    </reaction>
</comment>
<keyword evidence="12 19" id="KW-0560">Oxidoreductase</keyword>
<keyword evidence="6" id="KW-0934">Plastid</keyword>
<dbReference type="GO" id="GO:0006633">
    <property type="term" value="P:fatty acid biosynthetic process"/>
    <property type="evidence" value="ECO:0007669"/>
    <property type="project" value="UniProtKB-KW"/>
</dbReference>
<dbReference type="ExpressionAtlas" id="M0Y1R9">
    <property type="expression patterns" value="baseline and differential"/>
</dbReference>
<evidence type="ECO:0000313" key="22">
    <source>
        <dbReference type="EnsemblPlants" id="HORVU.MOREX.r3.5HG0420500.1"/>
    </source>
</evidence>
<dbReference type="InParanoid" id="M0Y1R9"/>
<dbReference type="Gene3D" id="3.10.450.60">
    <property type="match status" value="1"/>
</dbReference>
<organism evidence="22 23">
    <name type="scientific">Hordeum vulgare subsp. vulgare</name>
    <name type="common">Domesticated barley</name>
    <dbReference type="NCBI Taxonomy" id="112509"/>
    <lineage>
        <taxon>Eukaryota</taxon>
        <taxon>Viridiplantae</taxon>
        <taxon>Streptophyta</taxon>
        <taxon>Embryophyta</taxon>
        <taxon>Tracheophyta</taxon>
        <taxon>Spermatophyta</taxon>
        <taxon>Magnoliopsida</taxon>
        <taxon>Liliopsida</taxon>
        <taxon>Poales</taxon>
        <taxon>Poaceae</taxon>
        <taxon>BOP clade</taxon>
        <taxon>Pooideae</taxon>
        <taxon>Triticodae</taxon>
        <taxon>Triticeae</taxon>
        <taxon>Hordeinae</taxon>
        <taxon>Hordeum</taxon>
    </lineage>
</organism>
<dbReference type="FunFam" id="4.10.375.10:FF:000003">
    <property type="entry name" value="Lipoxygenase"/>
    <property type="match status" value="1"/>
</dbReference>
<dbReference type="InterPro" id="IPR001024">
    <property type="entry name" value="PLAT/LH2_dom"/>
</dbReference>